<protein>
    <submittedName>
        <fullName evidence="5">Histidine triad (HIT) protein</fullName>
    </submittedName>
</protein>
<dbReference type="Proteomes" id="UP000003165">
    <property type="component" value="Unassembled WGS sequence"/>
</dbReference>
<feature type="short sequence motif" description="Histidine triad motif" evidence="2 3">
    <location>
        <begin position="100"/>
        <end position="104"/>
    </location>
</feature>
<dbReference type="PANTHER" id="PTHR46648">
    <property type="entry name" value="HIT FAMILY PROTEIN 1"/>
    <property type="match status" value="1"/>
</dbReference>
<proteinExistence type="predicted"/>
<dbReference type="PROSITE" id="PS00892">
    <property type="entry name" value="HIT_1"/>
    <property type="match status" value="1"/>
</dbReference>
<dbReference type="Gene3D" id="3.30.428.10">
    <property type="entry name" value="HIT-like"/>
    <property type="match status" value="1"/>
</dbReference>
<evidence type="ECO:0000313" key="5">
    <source>
        <dbReference type="EMBL" id="EEG09856.1"/>
    </source>
</evidence>
<dbReference type="RefSeq" id="WP_008952892.1">
    <property type="nucleotide sequence ID" value="NZ_ACIS01000002.1"/>
</dbReference>
<dbReference type="InterPro" id="IPR001310">
    <property type="entry name" value="Histidine_triad_HIT"/>
</dbReference>
<dbReference type="PRINTS" id="PR00332">
    <property type="entry name" value="HISTRIAD"/>
</dbReference>
<reference evidence="5 6" key="1">
    <citation type="submission" date="2009-02" db="EMBL/GenBank/DDBJ databases">
        <title>Sequencing of the draft genome and assembly of Lutiella nitroferrum 2002.</title>
        <authorList>
            <consortium name="US DOE Joint Genome Institute (JGI-PGF)"/>
            <person name="Lucas S."/>
            <person name="Copeland A."/>
            <person name="Lapidus A."/>
            <person name="Glavina del Rio T."/>
            <person name="Tice H."/>
            <person name="Bruce D."/>
            <person name="Goodwin L."/>
            <person name="Pitluck S."/>
            <person name="Larimer F."/>
            <person name="Land M.L."/>
            <person name="Hauser L."/>
            <person name="Coates J.D."/>
        </authorList>
    </citation>
    <scope>NUCLEOTIDE SEQUENCE [LARGE SCALE GENOMIC DNA]</scope>
    <source>
        <strain evidence="5 6">2002</strain>
    </source>
</reference>
<dbReference type="GO" id="GO:0009117">
    <property type="term" value="P:nucleotide metabolic process"/>
    <property type="evidence" value="ECO:0007669"/>
    <property type="project" value="TreeGrafter"/>
</dbReference>
<keyword evidence="6" id="KW-1185">Reference proteome</keyword>
<evidence type="ECO:0000256" key="1">
    <source>
        <dbReference type="PIRSR" id="PIRSR601310-1"/>
    </source>
</evidence>
<accession>B9YZX3</accession>
<dbReference type="SUPFAM" id="SSF54197">
    <property type="entry name" value="HIT-like"/>
    <property type="match status" value="1"/>
</dbReference>
<sequence>MSYDSNNIFAQILRGQAPCIKVFEDQMTLVFMDIMPQADGHLLVIPKEPASQIFELSDDAAAACMLTARKAAIAVRAALNPPGMILAQANGSAAGQTVPHFHIHVIPRHSGEFLAPHAARREDTEKLKELAKRIIAAWPELDESN</sequence>
<dbReference type="AlphaFoldDB" id="B9YZX3"/>
<dbReference type="CDD" id="cd01277">
    <property type="entry name" value="HINT_subgroup"/>
    <property type="match status" value="1"/>
</dbReference>
<dbReference type="InterPro" id="IPR019808">
    <property type="entry name" value="Histidine_triad_CS"/>
</dbReference>
<evidence type="ECO:0000313" key="6">
    <source>
        <dbReference type="Proteomes" id="UP000003165"/>
    </source>
</evidence>
<dbReference type="PROSITE" id="PS51084">
    <property type="entry name" value="HIT_2"/>
    <property type="match status" value="1"/>
</dbReference>
<dbReference type="InterPro" id="IPR036265">
    <property type="entry name" value="HIT-like_sf"/>
</dbReference>
<dbReference type="InterPro" id="IPR011146">
    <property type="entry name" value="HIT-like"/>
</dbReference>
<gene>
    <name evidence="5" type="ORF">FuraDRAFT_0872</name>
</gene>
<dbReference type="eggNOG" id="COG0537">
    <property type="taxonomic scope" value="Bacteria"/>
</dbReference>
<dbReference type="GO" id="GO:0003824">
    <property type="term" value="F:catalytic activity"/>
    <property type="evidence" value="ECO:0007669"/>
    <property type="project" value="InterPro"/>
</dbReference>
<feature type="active site" description="Tele-AMP-histidine intermediate" evidence="1">
    <location>
        <position position="102"/>
    </location>
</feature>
<feature type="domain" description="HIT" evidence="4">
    <location>
        <begin position="8"/>
        <end position="115"/>
    </location>
</feature>
<evidence type="ECO:0000256" key="3">
    <source>
        <dbReference type="PROSITE-ProRule" id="PRU00464"/>
    </source>
</evidence>
<dbReference type="InterPro" id="IPR039384">
    <property type="entry name" value="HINT"/>
</dbReference>
<evidence type="ECO:0000259" key="4">
    <source>
        <dbReference type="PROSITE" id="PS51084"/>
    </source>
</evidence>
<name>B9YZX3_9NEIS</name>
<dbReference type="PANTHER" id="PTHR46648:SF1">
    <property type="entry name" value="ADENOSINE 5'-MONOPHOSPHORAMIDASE HNT1"/>
    <property type="match status" value="1"/>
</dbReference>
<organism evidence="5 6">
    <name type="scientific">Pseudogulbenkiania ferrooxidans 2002</name>
    <dbReference type="NCBI Taxonomy" id="279714"/>
    <lineage>
        <taxon>Bacteria</taxon>
        <taxon>Pseudomonadati</taxon>
        <taxon>Pseudomonadota</taxon>
        <taxon>Betaproteobacteria</taxon>
        <taxon>Neisseriales</taxon>
        <taxon>Chromobacteriaceae</taxon>
        <taxon>Pseudogulbenkiania</taxon>
    </lineage>
</organism>
<dbReference type="Pfam" id="PF01230">
    <property type="entry name" value="HIT"/>
    <property type="match status" value="1"/>
</dbReference>
<comment type="caution">
    <text evidence="5">The sequence shown here is derived from an EMBL/GenBank/DDBJ whole genome shotgun (WGS) entry which is preliminary data.</text>
</comment>
<evidence type="ECO:0000256" key="2">
    <source>
        <dbReference type="PIRSR" id="PIRSR601310-3"/>
    </source>
</evidence>
<dbReference type="EMBL" id="ACIS01000002">
    <property type="protein sequence ID" value="EEG09856.1"/>
    <property type="molecule type" value="Genomic_DNA"/>
</dbReference>